<evidence type="ECO:0000313" key="11">
    <source>
        <dbReference type="Proteomes" id="UP000243975"/>
    </source>
</evidence>
<evidence type="ECO:0000313" key="10">
    <source>
        <dbReference type="EMBL" id="KVI02794.1"/>
    </source>
</evidence>
<keyword evidence="11" id="KW-1185">Reference proteome</keyword>
<gene>
    <name evidence="10" type="ORF">Ccrd_018913</name>
</gene>
<dbReference type="GO" id="GO:0033588">
    <property type="term" value="C:elongator holoenzyme complex"/>
    <property type="evidence" value="ECO:0007669"/>
    <property type="project" value="EnsemblPlants"/>
</dbReference>
<evidence type="ECO:0000256" key="6">
    <source>
        <dbReference type="ARBA" id="ARBA00022490"/>
    </source>
</evidence>
<dbReference type="Gene3D" id="3.40.50.300">
    <property type="entry name" value="P-loop containing nucleotide triphosphate hydrolases"/>
    <property type="match status" value="1"/>
</dbReference>
<dbReference type="GO" id="GO:0005829">
    <property type="term" value="C:cytosol"/>
    <property type="evidence" value="ECO:0007669"/>
    <property type="project" value="TreeGrafter"/>
</dbReference>
<dbReference type="Gramene" id="KVI02794">
    <property type="protein sequence ID" value="KVI02794"/>
    <property type="gene ID" value="Ccrd_018913"/>
</dbReference>
<dbReference type="PANTHER" id="PTHR15641">
    <property type="entry name" value="ELONGATOR COMPLEX PROTEIN 5"/>
    <property type="match status" value="1"/>
</dbReference>
<dbReference type="Pfam" id="PF10483">
    <property type="entry name" value="Elong_Iki1"/>
    <property type="match status" value="1"/>
</dbReference>
<evidence type="ECO:0000256" key="7">
    <source>
        <dbReference type="ARBA" id="ARBA00022694"/>
    </source>
</evidence>
<evidence type="ECO:0000256" key="9">
    <source>
        <dbReference type="SAM" id="MobiDB-lite"/>
    </source>
</evidence>
<keyword evidence="6" id="KW-0963">Cytoplasm</keyword>
<comment type="pathway">
    <text evidence="3">tRNA modification; 5-methoxycarbonylmethyl-2-thiouridine-tRNA biosynthesis.</text>
</comment>
<dbReference type="OMA" id="FQVLDCY"/>
<feature type="region of interest" description="Disordered" evidence="9">
    <location>
        <begin position="384"/>
        <end position="428"/>
    </location>
</feature>
<dbReference type="GO" id="GO:0005634">
    <property type="term" value="C:nucleus"/>
    <property type="evidence" value="ECO:0007669"/>
    <property type="project" value="UniProtKB-SubCell"/>
</dbReference>
<evidence type="ECO:0000256" key="4">
    <source>
        <dbReference type="ARBA" id="ARBA00009567"/>
    </source>
</evidence>
<feature type="compositionally biased region" description="Basic and acidic residues" evidence="9">
    <location>
        <begin position="384"/>
        <end position="410"/>
    </location>
</feature>
<dbReference type="EMBL" id="LEKV01002630">
    <property type="protein sequence ID" value="KVI02794.1"/>
    <property type="molecule type" value="Genomic_DNA"/>
</dbReference>
<comment type="similarity">
    <text evidence="4">Belongs to the ELP5 family.</text>
</comment>
<feature type="compositionally biased region" description="Acidic residues" evidence="9">
    <location>
        <begin position="411"/>
        <end position="428"/>
    </location>
</feature>
<dbReference type="InterPro" id="IPR027417">
    <property type="entry name" value="P-loop_NTPase"/>
</dbReference>
<dbReference type="GO" id="GO:0000049">
    <property type="term" value="F:tRNA binding"/>
    <property type="evidence" value="ECO:0007669"/>
    <property type="project" value="TreeGrafter"/>
</dbReference>
<dbReference type="GO" id="GO:0002098">
    <property type="term" value="P:tRNA wobble uridine modification"/>
    <property type="evidence" value="ECO:0007669"/>
    <property type="project" value="InterPro"/>
</dbReference>
<sequence length="428" mass="48400">MADAICRVLRDGALEGEHATSLTINDSVDSPFGPIVFDYIFTQLSSYISSGKSQSRGVVLVAFSRSPSFIVELLKSRGIDITTTHEWLRILDCYTDPLGWKERLKERGAIKTPSTEASLIVNLCKDVRNLDDLFSLIIALGKGLVGEGKNRFSVAIDSVSEMLRHTSLSSVASLLSNIRSHAQISSVFWLHHCDLHDMKTAAAFEYMSSMVANVKPLSTATNVLRENSENLSLLEQNYKRGQFHASLKRRNGRVRIMVLPSFSLNMYTCTHHTQAHIQCSISAKKCEEFSIEQSLIKFTSLSAGKNETAQSLVPKVSFRHYRIYPFMSFFYVQHNSGYMFWQVQFNLQLSDKERSDRAKVVLPFEHQETGKSVQIYDGRRSVTEGKHVSSIEKLQKQEDPGRGEIIYFRDSDDEMPDSDEDPDDDLDI</sequence>
<keyword evidence="8" id="KW-0539">Nucleus</keyword>
<evidence type="ECO:0000256" key="1">
    <source>
        <dbReference type="ARBA" id="ARBA00004123"/>
    </source>
</evidence>
<dbReference type="AlphaFoldDB" id="A0A103Y5B3"/>
<organism evidence="10 11">
    <name type="scientific">Cynara cardunculus var. scolymus</name>
    <name type="common">Globe artichoke</name>
    <name type="synonym">Cynara scolymus</name>
    <dbReference type="NCBI Taxonomy" id="59895"/>
    <lineage>
        <taxon>Eukaryota</taxon>
        <taxon>Viridiplantae</taxon>
        <taxon>Streptophyta</taxon>
        <taxon>Embryophyta</taxon>
        <taxon>Tracheophyta</taxon>
        <taxon>Spermatophyta</taxon>
        <taxon>Magnoliopsida</taxon>
        <taxon>eudicotyledons</taxon>
        <taxon>Gunneridae</taxon>
        <taxon>Pentapetalae</taxon>
        <taxon>asterids</taxon>
        <taxon>campanulids</taxon>
        <taxon>Asterales</taxon>
        <taxon>Asteraceae</taxon>
        <taxon>Carduoideae</taxon>
        <taxon>Cardueae</taxon>
        <taxon>Carduinae</taxon>
        <taxon>Cynara</taxon>
    </lineage>
</organism>
<comment type="subcellular location">
    <subcellularLocation>
        <location evidence="2">Cytoplasm</location>
    </subcellularLocation>
    <subcellularLocation>
        <location evidence="1">Nucleus</location>
    </subcellularLocation>
</comment>
<name>A0A103Y5B3_CYNCS</name>
<evidence type="ECO:0000256" key="3">
    <source>
        <dbReference type="ARBA" id="ARBA00005043"/>
    </source>
</evidence>
<reference evidence="10 11" key="1">
    <citation type="journal article" date="2016" name="Sci. Rep.">
        <title>The genome sequence of the outbreeding globe artichoke constructed de novo incorporating a phase-aware low-pass sequencing strategy of F1 progeny.</title>
        <authorList>
            <person name="Scaglione D."/>
            <person name="Reyes-Chin-Wo S."/>
            <person name="Acquadro A."/>
            <person name="Froenicke L."/>
            <person name="Portis E."/>
            <person name="Beitel C."/>
            <person name="Tirone M."/>
            <person name="Mauro R."/>
            <person name="Lo Monaco A."/>
            <person name="Mauromicale G."/>
            <person name="Faccioli P."/>
            <person name="Cattivelli L."/>
            <person name="Rieseberg L."/>
            <person name="Michelmore R."/>
            <person name="Lanteri S."/>
        </authorList>
    </citation>
    <scope>NUCLEOTIDE SEQUENCE [LARGE SCALE GENOMIC DNA]</scope>
    <source>
        <strain evidence="10">2C</strain>
    </source>
</reference>
<dbReference type="InterPro" id="IPR019519">
    <property type="entry name" value="Elp5"/>
</dbReference>
<comment type="caution">
    <text evidence="10">The sequence shown here is derived from an EMBL/GenBank/DDBJ whole genome shotgun (WGS) entry which is preliminary data.</text>
</comment>
<dbReference type="Proteomes" id="UP000243975">
    <property type="component" value="Unassembled WGS sequence"/>
</dbReference>
<proteinExistence type="inferred from homology"/>
<protein>
    <recommendedName>
        <fullName evidence="5">Elongator complex protein 5</fullName>
    </recommendedName>
</protein>
<keyword evidence="7" id="KW-0819">tRNA processing</keyword>
<dbReference type="PANTHER" id="PTHR15641:SF1">
    <property type="entry name" value="ELONGATOR COMPLEX PROTEIN 5"/>
    <property type="match status" value="1"/>
</dbReference>
<dbReference type="STRING" id="59895.A0A103Y5B3"/>
<evidence type="ECO:0000256" key="8">
    <source>
        <dbReference type="ARBA" id="ARBA00023242"/>
    </source>
</evidence>
<accession>A0A103Y5B3</accession>
<evidence type="ECO:0000256" key="2">
    <source>
        <dbReference type="ARBA" id="ARBA00004496"/>
    </source>
</evidence>
<evidence type="ECO:0000256" key="5">
    <source>
        <dbReference type="ARBA" id="ARBA00020264"/>
    </source>
</evidence>
<dbReference type="UniPathway" id="UPA00988"/>